<dbReference type="RefSeq" id="WP_261404988.1">
    <property type="nucleotide sequence ID" value="NZ_CP081869.1"/>
</dbReference>
<dbReference type="PANTHER" id="PTHR43304">
    <property type="entry name" value="PHYTOCHROME-LIKE PROTEIN CPH1"/>
    <property type="match status" value="1"/>
</dbReference>
<dbReference type="EC" id="2.7.13.3" evidence="2"/>
<dbReference type="Pfam" id="PF02518">
    <property type="entry name" value="HATPase_c"/>
    <property type="match status" value="1"/>
</dbReference>
<dbReference type="SUPFAM" id="SSF55874">
    <property type="entry name" value="ATPase domain of HSP90 chaperone/DNA topoisomerase II/histidine kinase"/>
    <property type="match status" value="1"/>
</dbReference>
<dbReference type="InterPro" id="IPR052162">
    <property type="entry name" value="Sensor_kinase/Photoreceptor"/>
</dbReference>
<dbReference type="Pfam" id="PF00512">
    <property type="entry name" value="HisKA"/>
    <property type="match status" value="1"/>
</dbReference>
<dbReference type="CDD" id="cd00130">
    <property type="entry name" value="PAS"/>
    <property type="match status" value="2"/>
</dbReference>
<name>A0A9E6RE18_9HYPH</name>
<dbReference type="Gene3D" id="3.30.450.20">
    <property type="entry name" value="PAS domain"/>
    <property type="match status" value="3"/>
</dbReference>
<dbReference type="Gene3D" id="3.30.565.10">
    <property type="entry name" value="Histidine kinase-like ATPase, C-terminal domain"/>
    <property type="match status" value="1"/>
</dbReference>
<evidence type="ECO:0000259" key="7">
    <source>
        <dbReference type="SMART" id="SM00387"/>
    </source>
</evidence>
<reference evidence="9" key="1">
    <citation type="submission" date="2021-08" db="EMBL/GenBank/DDBJ databases">
        <authorList>
            <person name="Zhang H."/>
            <person name="Xu M."/>
            <person name="Yu Z."/>
            <person name="Yang L."/>
            <person name="Cai Y."/>
        </authorList>
    </citation>
    <scope>NUCLEOTIDE SEQUENCE</scope>
    <source>
        <strain evidence="9">CHL1</strain>
    </source>
</reference>
<sequence>MKTRPYEEPARNERTTEEVTPFGGRGLARRIGVRDSKPREIRFRDLHLVSGGARYRLRRRRQDSREVGRAVMRRACDQRLGDRSLPEPNLHECFAVSVRLRSDRRHCCSAGQPEAVRGNEARDLERSRSEVELFANSVPFVLWRSNPQGEIEYLNESWTTVTGLDRWSVLEGQRYNDVVHPDDIPALNETVSAAVASRTVTDLKVRVRQADGSYRWMQIYDNPAFSPLTGLVERFGGLSDVHNEVIAQEELIRVRAELEDSRRELINFTNSVPQILFRANRKAQVDFYNQRFTEVTGRDLHAVMAKQDWIEDFHPDDRPDYMANLERSFAAGEELNATFRLRHADGSYRWMSLLGRPVPIAEGSDDIRYYGGVTDIHEQVTAHQKVRELNETLERRVTERTAELMRTETRYAGLFHVSNMTFAETDFSAAYEFLDELKSNGVVDLREFLASHPKERERTLSLVTTRVNEALARLMGYASATELIAHWPTRNTEDGEEMLLRQLEMYYYKTDHMDGRTALLGKSGQRIPVYFNVSRLAEGVYLSSFVDLSEQERIEGLRRATQAELARANRVATVGALSASIAHELNQPITALLVEAQAGLRYIGRGDPDLDVLGRLLQRIDKTAQRAAGIVQRTRANIVAGRRAVKAIDICRLAEETHDLLEHDLKRSGVGLSIRCPQDSSLMVDGDPVELQQVFVNLVSNAADAMRDQPGPRHISIAIGCRDEAVRVSVSDTGPGIPEEHVERLFEPFFTTKPTGIGMGLQICRTAIEGMGGQLVVANLPEGGASFAFDLPVAFVEEGHARR</sequence>
<dbReference type="InterPro" id="IPR001610">
    <property type="entry name" value="PAC"/>
</dbReference>
<dbReference type="PRINTS" id="PR00344">
    <property type="entry name" value="BCTRLSENSOR"/>
</dbReference>
<dbReference type="SMART" id="SM00387">
    <property type="entry name" value="HATPase_c"/>
    <property type="match status" value="1"/>
</dbReference>
<evidence type="ECO:0000256" key="1">
    <source>
        <dbReference type="ARBA" id="ARBA00000085"/>
    </source>
</evidence>
<dbReference type="InterPro" id="IPR036097">
    <property type="entry name" value="HisK_dim/P_sf"/>
</dbReference>
<feature type="domain" description="PAS" evidence="6">
    <location>
        <begin position="129"/>
        <end position="196"/>
    </location>
</feature>
<dbReference type="NCBIfam" id="TIGR00229">
    <property type="entry name" value="sensory_box"/>
    <property type="match status" value="2"/>
</dbReference>
<dbReference type="PANTHER" id="PTHR43304:SF1">
    <property type="entry name" value="PAC DOMAIN-CONTAINING PROTEIN"/>
    <property type="match status" value="1"/>
</dbReference>
<dbReference type="SMART" id="SM00086">
    <property type="entry name" value="PAC"/>
    <property type="match status" value="2"/>
</dbReference>
<keyword evidence="3" id="KW-0597">Phosphoprotein</keyword>
<dbReference type="InterPro" id="IPR004358">
    <property type="entry name" value="Sig_transdc_His_kin-like_C"/>
</dbReference>
<evidence type="ECO:0000256" key="2">
    <source>
        <dbReference type="ARBA" id="ARBA00012438"/>
    </source>
</evidence>
<dbReference type="InterPro" id="IPR013655">
    <property type="entry name" value="PAS_fold_3"/>
</dbReference>
<evidence type="ECO:0000256" key="5">
    <source>
        <dbReference type="ARBA" id="ARBA00022777"/>
    </source>
</evidence>
<evidence type="ECO:0000313" key="9">
    <source>
        <dbReference type="EMBL" id="QZO01678.1"/>
    </source>
</evidence>
<organism evidence="9 10">
    <name type="scientific">Chenggangzhangella methanolivorans</name>
    <dbReference type="NCBI Taxonomy" id="1437009"/>
    <lineage>
        <taxon>Bacteria</taxon>
        <taxon>Pseudomonadati</taxon>
        <taxon>Pseudomonadota</taxon>
        <taxon>Alphaproteobacteria</taxon>
        <taxon>Hyphomicrobiales</taxon>
        <taxon>Methylopilaceae</taxon>
        <taxon>Chenggangzhangella</taxon>
    </lineage>
</organism>
<dbReference type="EMBL" id="CP081869">
    <property type="protein sequence ID" value="QZO01678.1"/>
    <property type="molecule type" value="Genomic_DNA"/>
</dbReference>
<dbReference type="AlphaFoldDB" id="A0A9E6RE18"/>
<dbReference type="InterPro" id="IPR003594">
    <property type="entry name" value="HATPase_dom"/>
</dbReference>
<dbReference type="InterPro" id="IPR036890">
    <property type="entry name" value="HATPase_C_sf"/>
</dbReference>
<comment type="catalytic activity">
    <reaction evidence="1">
        <text>ATP + protein L-histidine = ADP + protein N-phospho-L-histidine.</text>
        <dbReference type="EC" id="2.7.13.3"/>
    </reaction>
</comment>
<dbReference type="GO" id="GO:0000155">
    <property type="term" value="F:phosphorelay sensor kinase activity"/>
    <property type="evidence" value="ECO:0007669"/>
    <property type="project" value="InterPro"/>
</dbReference>
<protein>
    <recommendedName>
        <fullName evidence="2">histidine kinase</fullName>
        <ecNumber evidence="2">2.7.13.3</ecNumber>
    </recommendedName>
</protein>
<dbReference type="Pfam" id="PF08447">
    <property type="entry name" value="PAS_3"/>
    <property type="match status" value="2"/>
</dbReference>
<dbReference type="SUPFAM" id="SSF47384">
    <property type="entry name" value="Homodimeric domain of signal transducing histidine kinase"/>
    <property type="match status" value="1"/>
</dbReference>
<evidence type="ECO:0000259" key="6">
    <source>
        <dbReference type="SMART" id="SM00091"/>
    </source>
</evidence>
<dbReference type="Gene3D" id="1.10.287.130">
    <property type="match status" value="1"/>
</dbReference>
<dbReference type="Proteomes" id="UP000825701">
    <property type="component" value="Chromosome"/>
</dbReference>
<evidence type="ECO:0000313" key="10">
    <source>
        <dbReference type="Proteomes" id="UP000825701"/>
    </source>
</evidence>
<dbReference type="CDD" id="cd00082">
    <property type="entry name" value="HisKA"/>
    <property type="match status" value="1"/>
</dbReference>
<proteinExistence type="predicted"/>
<evidence type="ECO:0000259" key="8">
    <source>
        <dbReference type="SMART" id="SM00388"/>
    </source>
</evidence>
<accession>A0A9E6RE18</accession>
<dbReference type="InterPro" id="IPR000014">
    <property type="entry name" value="PAS"/>
</dbReference>
<evidence type="ECO:0000256" key="4">
    <source>
        <dbReference type="ARBA" id="ARBA00022679"/>
    </source>
</evidence>
<dbReference type="KEGG" id="cmet:K6K41_09950"/>
<keyword evidence="4" id="KW-0808">Transferase</keyword>
<dbReference type="SMART" id="SM00388">
    <property type="entry name" value="HisKA"/>
    <property type="match status" value="1"/>
</dbReference>
<feature type="domain" description="Signal transduction histidine kinase dimerisation/phosphoacceptor" evidence="8">
    <location>
        <begin position="573"/>
        <end position="641"/>
    </location>
</feature>
<feature type="domain" description="PAS" evidence="6">
    <location>
        <begin position="263"/>
        <end position="330"/>
    </location>
</feature>
<keyword evidence="5" id="KW-0418">Kinase</keyword>
<evidence type="ECO:0000256" key="3">
    <source>
        <dbReference type="ARBA" id="ARBA00022553"/>
    </source>
</evidence>
<dbReference type="InterPro" id="IPR035965">
    <property type="entry name" value="PAS-like_dom_sf"/>
</dbReference>
<feature type="domain" description="Histidine kinase/HSP90-like ATPase" evidence="7">
    <location>
        <begin position="686"/>
        <end position="795"/>
    </location>
</feature>
<dbReference type="SMART" id="SM00091">
    <property type="entry name" value="PAS"/>
    <property type="match status" value="2"/>
</dbReference>
<keyword evidence="10" id="KW-1185">Reference proteome</keyword>
<gene>
    <name evidence="9" type="ORF">K6K41_09950</name>
</gene>
<dbReference type="InterPro" id="IPR003661">
    <property type="entry name" value="HisK_dim/P_dom"/>
</dbReference>
<dbReference type="SUPFAM" id="SSF55785">
    <property type="entry name" value="PYP-like sensor domain (PAS domain)"/>
    <property type="match status" value="2"/>
</dbReference>